<evidence type="ECO:0000313" key="6">
    <source>
        <dbReference type="Proteomes" id="UP000789390"/>
    </source>
</evidence>
<name>A0A8J2WH95_9CRUS</name>
<evidence type="ECO:0000313" key="5">
    <source>
        <dbReference type="EMBL" id="CAH0101535.1"/>
    </source>
</evidence>
<dbReference type="InterPro" id="IPR001506">
    <property type="entry name" value="Peptidase_M12A"/>
</dbReference>
<keyword evidence="1 2" id="KW-0645">Protease</keyword>
<dbReference type="EC" id="3.4.24.-" evidence="2"/>
<dbReference type="Gene3D" id="3.40.390.10">
    <property type="entry name" value="Collagenase (Catalytic Domain)"/>
    <property type="match status" value="1"/>
</dbReference>
<dbReference type="InterPro" id="IPR006026">
    <property type="entry name" value="Peptidase_Metallo"/>
</dbReference>
<dbReference type="PROSITE" id="PS51864">
    <property type="entry name" value="ASTACIN"/>
    <property type="match status" value="1"/>
</dbReference>
<keyword evidence="1 2" id="KW-0479">Metal-binding</keyword>
<dbReference type="CDD" id="cd04280">
    <property type="entry name" value="ZnMc_astacin_like"/>
    <property type="match status" value="1"/>
</dbReference>
<dbReference type="AlphaFoldDB" id="A0A8J2WH95"/>
<protein>
    <recommendedName>
        <fullName evidence="2">Metalloendopeptidase</fullName>
        <ecNumber evidence="2">3.4.24.-</ecNumber>
    </recommendedName>
</protein>
<keyword evidence="1 2" id="KW-0482">Metalloprotease</keyword>
<dbReference type="Pfam" id="PF01400">
    <property type="entry name" value="Astacin"/>
    <property type="match status" value="1"/>
</dbReference>
<feature type="chain" id="PRO_5035339940" description="Metalloendopeptidase" evidence="2">
    <location>
        <begin position="28"/>
        <end position="314"/>
    </location>
</feature>
<dbReference type="OrthoDB" id="291007at2759"/>
<keyword evidence="2" id="KW-0732">Signal</keyword>
<dbReference type="FunFam" id="3.40.390.10:FF:000066">
    <property type="entry name" value="Metalloendopeptidase"/>
    <property type="match status" value="1"/>
</dbReference>
<dbReference type="InterPro" id="IPR034035">
    <property type="entry name" value="Astacin-like_dom"/>
</dbReference>
<comment type="caution">
    <text evidence="1">Lacks conserved residue(s) required for the propagation of feature annotation.</text>
</comment>
<sequence length="314" mass="36283">MLPTLLLKIMAVLVLLVSSSLFRSVLAKPIPEHHQISHDDENDDSDIGEPLTEEEFNSDISVLPEDEEDESGHFIPWGRPRPKPLDCDTNRRKNILKSRELWPNAKIPYIISVSYNQKQRKIIAFGMKAFHNKTCVRFVRRTTEKNYIIIKKTGEGCWSDIGMTGLRQTVSLDDKCILSESPGIVMHELLHVLGFYHEHQRPDRDKYVSINLDNIDPKNRDYFEKVKIWDFRVVRFAYDYGSVMHYPADAFAKNTSTPVIVPLRGKPIIGNRRHFSPLDLMKLKHLYCKSNNSTLDFKSKGNFPPDGISTKFRL</sequence>
<feature type="signal peptide" evidence="2">
    <location>
        <begin position="1"/>
        <end position="27"/>
    </location>
</feature>
<dbReference type="SMART" id="SM00235">
    <property type="entry name" value="ZnMc"/>
    <property type="match status" value="1"/>
</dbReference>
<keyword evidence="1 2" id="KW-0862">Zinc</keyword>
<organism evidence="5 6">
    <name type="scientific">Daphnia galeata</name>
    <dbReference type="NCBI Taxonomy" id="27404"/>
    <lineage>
        <taxon>Eukaryota</taxon>
        <taxon>Metazoa</taxon>
        <taxon>Ecdysozoa</taxon>
        <taxon>Arthropoda</taxon>
        <taxon>Crustacea</taxon>
        <taxon>Branchiopoda</taxon>
        <taxon>Diplostraca</taxon>
        <taxon>Cladocera</taxon>
        <taxon>Anomopoda</taxon>
        <taxon>Daphniidae</taxon>
        <taxon>Daphnia</taxon>
    </lineage>
</organism>
<dbReference type="Proteomes" id="UP000789390">
    <property type="component" value="Unassembled WGS sequence"/>
</dbReference>
<reference evidence="5" key="1">
    <citation type="submission" date="2021-11" db="EMBL/GenBank/DDBJ databases">
        <authorList>
            <person name="Schell T."/>
        </authorList>
    </citation>
    <scope>NUCLEOTIDE SEQUENCE</scope>
    <source>
        <strain evidence="5">M5</strain>
    </source>
</reference>
<evidence type="ECO:0000256" key="2">
    <source>
        <dbReference type="RuleBase" id="RU361183"/>
    </source>
</evidence>
<feature type="binding site" evidence="1">
    <location>
        <position position="197"/>
    </location>
    <ligand>
        <name>Zn(2+)</name>
        <dbReference type="ChEBI" id="CHEBI:29105"/>
        <note>catalytic</note>
    </ligand>
</feature>
<dbReference type="GO" id="GO:0008270">
    <property type="term" value="F:zinc ion binding"/>
    <property type="evidence" value="ECO:0007669"/>
    <property type="project" value="UniProtKB-UniRule"/>
</dbReference>
<comment type="cofactor">
    <cofactor evidence="1 2">
        <name>Zn(2+)</name>
        <dbReference type="ChEBI" id="CHEBI:29105"/>
    </cofactor>
    <text evidence="1 2">Binds 1 zinc ion per subunit.</text>
</comment>
<comment type="caution">
    <text evidence="5">The sequence shown here is derived from an EMBL/GenBank/DDBJ whole genome shotgun (WGS) entry which is preliminary data.</text>
</comment>
<keyword evidence="6" id="KW-1185">Reference proteome</keyword>
<accession>A0A8J2WH95</accession>
<feature type="binding site" evidence="1">
    <location>
        <position position="187"/>
    </location>
    <ligand>
        <name>Zn(2+)</name>
        <dbReference type="ChEBI" id="CHEBI:29105"/>
        <note>catalytic</note>
    </ligand>
</feature>
<dbReference type="PRINTS" id="PR00480">
    <property type="entry name" value="ASTACIN"/>
</dbReference>
<dbReference type="PANTHER" id="PTHR10127:SF886">
    <property type="entry name" value="ASTACIN-LIKE METALLOENDOPEPTIDASE"/>
    <property type="match status" value="1"/>
</dbReference>
<feature type="domain" description="Peptidase M12A" evidence="4">
    <location>
        <begin position="93"/>
        <end position="289"/>
    </location>
</feature>
<evidence type="ECO:0000259" key="4">
    <source>
        <dbReference type="PROSITE" id="PS51864"/>
    </source>
</evidence>
<keyword evidence="1 2" id="KW-0378">Hydrolase</keyword>
<dbReference type="EMBL" id="CAKKLH010000059">
    <property type="protein sequence ID" value="CAH0101535.1"/>
    <property type="molecule type" value="Genomic_DNA"/>
</dbReference>
<dbReference type="PANTHER" id="PTHR10127">
    <property type="entry name" value="DISCOIDIN, CUB, EGF, LAMININ , AND ZINC METALLOPROTEASE DOMAIN CONTAINING"/>
    <property type="match status" value="1"/>
</dbReference>
<feature type="region of interest" description="Disordered" evidence="3">
    <location>
        <begin position="61"/>
        <end position="86"/>
    </location>
</feature>
<proteinExistence type="predicted"/>
<dbReference type="GO" id="GO:0004222">
    <property type="term" value="F:metalloendopeptidase activity"/>
    <property type="evidence" value="ECO:0007669"/>
    <property type="project" value="UniProtKB-UniRule"/>
</dbReference>
<gene>
    <name evidence="5" type="ORF">DGAL_LOCUS3869</name>
</gene>
<dbReference type="GO" id="GO:0006508">
    <property type="term" value="P:proteolysis"/>
    <property type="evidence" value="ECO:0007669"/>
    <property type="project" value="UniProtKB-KW"/>
</dbReference>
<feature type="active site" evidence="1">
    <location>
        <position position="188"/>
    </location>
</feature>
<evidence type="ECO:0000256" key="1">
    <source>
        <dbReference type="PROSITE-ProRule" id="PRU01211"/>
    </source>
</evidence>
<dbReference type="InterPro" id="IPR024079">
    <property type="entry name" value="MetalloPept_cat_dom_sf"/>
</dbReference>
<dbReference type="SUPFAM" id="SSF55486">
    <property type="entry name" value="Metalloproteases ('zincins'), catalytic domain"/>
    <property type="match status" value="1"/>
</dbReference>
<evidence type="ECO:0000256" key="3">
    <source>
        <dbReference type="SAM" id="MobiDB-lite"/>
    </source>
</evidence>
<feature type="binding site" evidence="1">
    <location>
        <position position="191"/>
    </location>
    <ligand>
        <name>Zn(2+)</name>
        <dbReference type="ChEBI" id="CHEBI:29105"/>
        <note>catalytic</note>
    </ligand>
</feature>